<feature type="non-terminal residue" evidence="10">
    <location>
        <position position="127"/>
    </location>
</feature>
<reference evidence="10 11" key="1">
    <citation type="journal article" date="2014" name="Nat. Genet.">
        <title>Genome and transcriptome of the porcine whipworm Trichuris suis.</title>
        <authorList>
            <person name="Jex A.R."/>
            <person name="Nejsum P."/>
            <person name="Schwarz E.M."/>
            <person name="Hu L."/>
            <person name="Young N.D."/>
            <person name="Hall R.S."/>
            <person name="Korhonen P.K."/>
            <person name="Liao S."/>
            <person name="Thamsborg S."/>
            <person name="Xia J."/>
            <person name="Xu P."/>
            <person name="Wang S."/>
            <person name="Scheerlinck J.P."/>
            <person name="Hofmann A."/>
            <person name="Sternberg P.W."/>
            <person name="Wang J."/>
            <person name="Gasser R.B."/>
        </authorList>
    </citation>
    <scope>NUCLEOTIDE SEQUENCE [LARGE SCALE GENOMIC DNA]</scope>
    <source>
        <strain evidence="10">DCEP-RM93F</strain>
        <strain evidence="9">DCEP-RM93M</strain>
    </source>
</reference>
<keyword evidence="4" id="KW-0966">Cell projection</keyword>
<keyword evidence="2" id="KW-0963">Cytoplasm</keyword>
<evidence type="ECO:0000256" key="7">
    <source>
        <dbReference type="RuleBase" id="RU003425"/>
    </source>
</evidence>
<dbReference type="AlphaFoldDB" id="A0A085MYG9"/>
<evidence type="ECO:0000256" key="1">
    <source>
        <dbReference type="ARBA" id="ARBA00004245"/>
    </source>
</evidence>
<dbReference type="SUPFAM" id="SSF49354">
    <property type="entry name" value="PapD-like"/>
    <property type="match status" value="1"/>
</dbReference>
<evidence type="ECO:0000313" key="11">
    <source>
        <dbReference type="Proteomes" id="UP000030764"/>
    </source>
</evidence>
<evidence type="ECO:0000313" key="9">
    <source>
        <dbReference type="EMBL" id="KFD48623.1"/>
    </source>
</evidence>
<dbReference type="EMBL" id="KL367599">
    <property type="protein sequence ID" value="KFD62265.1"/>
    <property type="molecule type" value="Genomic_DNA"/>
</dbReference>
<evidence type="ECO:0000256" key="2">
    <source>
        <dbReference type="ARBA" id="ARBA00022490"/>
    </source>
</evidence>
<dbReference type="Pfam" id="PF00635">
    <property type="entry name" value="Motile_Sperm"/>
    <property type="match status" value="1"/>
</dbReference>
<comment type="subcellular location">
    <subcellularLocation>
        <location evidence="6">Cell projection</location>
        <location evidence="6">Pseudopodium</location>
    </subcellularLocation>
    <subcellularLocation>
        <location evidence="1">Cytoplasm</location>
        <location evidence="1">Cytoskeleton</location>
    </subcellularLocation>
</comment>
<dbReference type="InterPro" id="IPR013783">
    <property type="entry name" value="Ig-like_fold"/>
</dbReference>
<evidence type="ECO:0000259" key="8">
    <source>
        <dbReference type="PROSITE" id="PS50202"/>
    </source>
</evidence>
<dbReference type="PROSITE" id="PS50202">
    <property type="entry name" value="MSP"/>
    <property type="match status" value="1"/>
</dbReference>
<name>A0A085MYG9_9BILA</name>
<accession>A0A085MYG9</accession>
<keyword evidence="11" id="KW-1185">Reference proteome</keyword>
<dbReference type="GO" id="GO:0005856">
    <property type="term" value="C:cytoskeleton"/>
    <property type="evidence" value="ECO:0007669"/>
    <property type="project" value="UniProtKB-SubCell"/>
</dbReference>
<dbReference type="Proteomes" id="UP000030764">
    <property type="component" value="Unassembled WGS sequence"/>
</dbReference>
<dbReference type="EMBL" id="KL363288">
    <property type="protein sequence ID" value="KFD48623.1"/>
    <property type="molecule type" value="Genomic_DNA"/>
</dbReference>
<dbReference type="PANTHER" id="PTHR22920:SF7">
    <property type="entry name" value="MSP DOMAIN-CONTAINING PROTEIN-RELATED"/>
    <property type="match status" value="1"/>
</dbReference>
<comment type="function">
    <text evidence="5 7">Central component in molecular interactions underlying sperm crawling. Forms an extensive filament system that extends from sperm villipoda, along the leading edge of the pseudopod.</text>
</comment>
<dbReference type="InterPro" id="IPR008962">
    <property type="entry name" value="PapD-like_sf"/>
</dbReference>
<evidence type="ECO:0000256" key="4">
    <source>
        <dbReference type="ARBA" id="ARBA00023273"/>
    </source>
</evidence>
<protein>
    <recommendedName>
        <fullName evidence="7">Major sperm protein</fullName>
    </recommendedName>
</protein>
<evidence type="ECO:0000313" key="10">
    <source>
        <dbReference type="EMBL" id="KFD62265.1"/>
    </source>
</evidence>
<dbReference type="PANTHER" id="PTHR22920">
    <property type="entry name" value="MAJOR SPERM PROTEIN"/>
    <property type="match status" value="1"/>
</dbReference>
<feature type="domain" description="MSP" evidence="8">
    <location>
        <begin position="5"/>
        <end position="127"/>
    </location>
</feature>
<dbReference type="Gene3D" id="2.60.40.10">
    <property type="entry name" value="Immunoglobulins"/>
    <property type="match status" value="1"/>
</dbReference>
<gene>
    <name evidence="9" type="ORF">M513_10478</name>
    <name evidence="10" type="ORF">M514_10478</name>
</gene>
<organism evidence="10">
    <name type="scientific">Trichuris suis</name>
    <name type="common">pig whipworm</name>
    <dbReference type="NCBI Taxonomy" id="68888"/>
    <lineage>
        <taxon>Eukaryota</taxon>
        <taxon>Metazoa</taxon>
        <taxon>Ecdysozoa</taxon>
        <taxon>Nematoda</taxon>
        <taxon>Enoplea</taxon>
        <taxon>Dorylaimia</taxon>
        <taxon>Trichinellida</taxon>
        <taxon>Trichuridae</taxon>
        <taxon>Trichuris</taxon>
    </lineage>
</organism>
<keyword evidence="3 7" id="KW-0206">Cytoskeleton</keyword>
<dbReference type="InterPro" id="IPR051155">
    <property type="entry name" value="Nematode_MSP"/>
</dbReference>
<dbReference type="InterPro" id="IPR000535">
    <property type="entry name" value="MSP_dom"/>
</dbReference>
<dbReference type="Proteomes" id="UP000030758">
    <property type="component" value="Unassembled WGS sequence"/>
</dbReference>
<evidence type="ECO:0000256" key="6">
    <source>
        <dbReference type="ARBA" id="ARBA00037818"/>
    </source>
</evidence>
<sequence>MNDMQEKRVPGNLLIESREEFINPFDERNQWIFRLTNLGSHTVAWLAVTNNWELLDVYPPCGLLRPSESVDVYVCSEVAEGATACRSHDHMSFQWTEVEDGLTEFDRSVFDGDVIIRRQRVIIKYSF</sequence>
<dbReference type="OrthoDB" id="5918453at2759"/>
<evidence type="ECO:0000256" key="5">
    <source>
        <dbReference type="ARBA" id="ARBA00037744"/>
    </source>
</evidence>
<dbReference type="GO" id="GO:0031143">
    <property type="term" value="C:pseudopodium"/>
    <property type="evidence" value="ECO:0007669"/>
    <property type="project" value="UniProtKB-SubCell"/>
</dbReference>
<evidence type="ECO:0000256" key="3">
    <source>
        <dbReference type="ARBA" id="ARBA00023212"/>
    </source>
</evidence>
<proteinExistence type="predicted"/>